<dbReference type="Pfam" id="PF08246">
    <property type="entry name" value="Inhibitor_I29"/>
    <property type="match status" value="1"/>
</dbReference>
<accession>A0A1Y1LZ27</accession>
<evidence type="ECO:0000256" key="5">
    <source>
        <dbReference type="SAM" id="SignalP"/>
    </source>
</evidence>
<dbReference type="Gene3D" id="3.90.70.10">
    <property type="entry name" value="Cysteine proteinases"/>
    <property type="match status" value="1"/>
</dbReference>
<evidence type="ECO:0008006" key="11">
    <source>
        <dbReference type="Google" id="ProtNLM"/>
    </source>
</evidence>
<evidence type="ECO:0000313" key="10">
    <source>
        <dbReference type="Proteomes" id="UP000327044"/>
    </source>
</evidence>
<protein>
    <recommendedName>
        <fullName evidence="11">Peptidase C1A papain C-terminal domain-containing protein</fullName>
    </recommendedName>
</protein>
<proteinExistence type="inferred from homology"/>
<reference evidence="9" key="3">
    <citation type="submission" date="2019-08" db="EMBL/GenBank/DDBJ databases">
        <authorList>
            <consortium name="Photinus pyralis genome working group"/>
            <person name="Fallon T.R."/>
            <person name="Sander Lower S.E."/>
            <person name="Weng J.-K."/>
        </authorList>
    </citation>
    <scope>NUCLEOTIDE SEQUENCE</scope>
    <source>
        <strain evidence="9">1611_PpyrPB1</strain>
        <tissue evidence="9">Whole body</tissue>
    </source>
</reference>
<dbReference type="EMBL" id="GEZM01045844">
    <property type="protein sequence ID" value="JAV77660.1"/>
    <property type="molecule type" value="Transcribed_RNA"/>
</dbReference>
<dbReference type="SMART" id="SM00848">
    <property type="entry name" value="Inhibitor_I29"/>
    <property type="match status" value="1"/>
</dbReference>
<name>A0A1Y1LZ27_PHOPY</name>
<dbReference type="InterPro" id="IPR013128">
    <property type="entry name" value="Peptidase_C1A"/>
</dbReference>
<evidence type="ECO:0000256" key="4">
    <source>
        <dbReference type="ARBA" id="ARBA00022807"/>
    </source>
</evidence>
<evidence type="ECO:0000256" key="2">
    <source>
        <dbReference type="ARBA" id="ARBA00022670"/>
    </source>
</evidence>
<feature type="signal peptide" evidence="5">
    <location>
        <begin position="1"/>
        <end position="19"/>
    </location>
</feature>
<dbReference type="PROSITE" id="PS00639">
    <property type="entry name" value="THIOL_PROTEASE_HIS"/>
    <property type="match status" value="1"/>
</dbReference>
<dbReference type="Pfam" id="PF00112">
    <property type="entry name" value="Peptidase_C1"/>
    <property type="match status" value="1"/>
</dbReference>
<evidence type="ECO:0000256" key="1">
    <source>
        <dbReference type="ARBA" id="ARBA00008455"/>
    </source>
</evidence>
<feature type="chain" id="PRO_5036029861" description="Peptidase C1A papain C-terminal domain-containing protein" evidence="5">
    <location>
        <begin position="20"/>
        <end position="355"/>
    </location>
</feature>
<dbReference type="InterPro" id="IPR000668">
    <property type="entry name" value="Peptidase_C1A_C"/>
</dbReference>
<feature type="domain" description="Peptidase C1A papain C-terminal" evidence="6">
    <location>
        <begin position="135"/>
        <end position="354"/>
    </location>
</feature>
<feature type="domain" description="Cathepsin propeptide inhibitor" evidence="7">
    <location>
        <begin position="48"/>
        <end position="105"/>
    </location>
</feature>
<dbReference type="Proteomes" id="UP000327044">
    <property type="component" value="Unassembled WGS sequence"/>
</dbReference>
<evidence type="ECO:0000259" key="6">
    <source>
        <dbReference type="SMART" id="SM00645"/>
    </source>
</evidence>
<gene>
    <name evidence="9" type="ORF">PPYR_05112</name>
</gene>
<dbReference type="EMBL" id="VVIM01000002">
    <property type="protein sequence ID" value="KAB0802926.1"/>
    <property type="molecule type" value="Genomic_DNA"/>
</dbReference>
<dbReference type="GO" id="GO:0008234">
    <property type="term" value="F:cysteine-type peptidase activity"/>
    <property type="evidence" value="ECO:0007669"/>
    <property type="project" value="UniProtKB-KW"/>
</dbReference>
<dbReference type="FunFam" id="3.90.70.10:FF:000006">
    <property type="entry name" value="Cathepsin S"/>
    <property type="match status" value="1"/>
</dbReference>
<sequence length="355" mass="39222">MKLVLVLLLGAVYVQHTESQFRLPKPIDVVKNAAKPIQSTIKLFTEQFRSFKTQFRKSYASPEEEERKLNVFSRNFEKITQLTKAGALPFVTKVNEYCDLISSEFNKLLNGLKVKRKSGSRRVRRGSLQGGPGHAADSIDWRDKGVVTEIKNQGECASCYAFASTAAVESQTAIKTGKLQDISPQEVLDCSQVEPYENYGCDGGSLEPAYDYIKSKGVVSDQSYPYTATTGEKCNASPDQVSANIKSYVTIQEGDEEALKEALSNIGPIAVGMDASSENWQFYGGGIYYEPDCKSAIENLNHAVTLVGYGEENGMKYWIVKNSYGTSWGENGYAKIARNETNHCGIASYAVYPLF</sequence>
<dbReference type="InParanoid" id="A0A1Y1LZ27"/>
<dbReference type="CDD" id="cd02248">
    <property type="entry name" value="Peptidase_C1A"/>
    <property type="match status" value="1"/>
</dbReference>
<dbReference type="SUPFAM" id="SSF54001">
    <property type="entry name" value="Cysteine proteinases"/>
    <property type="match status" value="1"/>
</dbReference>
<keyword evidence="3" id="KW-0378">Hydrolase</keyword>
<dbReference type="InterPro" id="IPR038765">
    <property type="entry name" value="Papain-like_cys_pep_sf"/>
</dbReference>
<keyword evidence="2" id="KW-0645">Protease</keyword>
<organism evidence="8">
    <name type="scientific">Photinus pyralis</name>
    <name type="common">Common eastern firefly</name>
    <name type="synonym">Lampyris pyralis</name>
    <dbReference type="NCBI Taxonomy" id="7054"/>
    <lineage>
        <taxon>Eukaryota</taxon>
        <taxon>Metazoa</taxon>
        <taxon>Ecdysozoa</taxon>
        <taxon>Arthropoda</taxon>
        <taxon>Hexapoda</taxon>
        <taxon>Insecta</taxon>
        <taxon>Pterygota</taxon>
        <taxon>Neoptera</taxon>
        <taxon>Endopterygota</taxon>
        <taxon>Coleoptera</taxon>
        <taxon>Polyphaga</taxon>
        <taxon>Elateriformia</taxon>
        <taxon>Elateroidea</taxon>
        <taxon>Lampyridae</taxon>
        <taxon>Lampyrinae</taxon>
        <taxon>Photinus</taxon>
    </lineage>
</organism>
<reference evidence="8" key="1">
    <citation type="journal article" date="2016" name="Sci. Rep.">
        <title>Molecular characterization of firefly nuptial gifts: a multi-omics approach sheds light on postcopulatory sexual selection.</title>
        <authorList>
            <person name="Al-Wathiqui N."/>
            <person name="Fallon T.R."/>
            <person name="South A."/>
            <person name="Weng J.K."/>
            <person name="Lewis S.M."/>
        </authorList>
    </citation>
    <scope>NUCLEOTIDE SEQUENCE</scope>
</reference>
<dbReference type="GO" id="GO:0006508">
    <property type="term" value="P:proteolysis"/>
    <property type="evidence" value="ECO:0007669"/>
    <property type="project" value="UniProtKB-KW"/>
</dbReference>
<evidence type="ECO:0000313" key="8">
    <source>
        <dbReference type="EMBL" id="JAV77660.1"/>
    </source>
</evidence>
<dbReference type="InterPro" id="IPR025660">
    <property type="entry name" value="Pept_his_AS"/>
</dbReference>
<dbReference type="InterPro" id="IPR039417">
    <property type="entry name" value="Peptidase_C1A_papain-like"/>
</dbReference>
<keyword evidence="5" id="KW-0732">Signal</keyword>
<dbReference type="PRINTS" id="PR00705">
    <property type="entry name" value="PAPAIN"/>
</dbReference>
<dbReference type="InterPro" id="IPR013201">
    <property type="entry name" value="Prot_inhib_I29"/>
</dbReference>
<dbReference type="SMART" id="SM00645">
    <property type="entry name" value="Pept_C1"/>
    <property type="match status" value="1"/>
</dbReference>
<evidence type="ECO:0000259" key="7">
    <source>
        <dbReference type="SMART" id="SM00848"/>
    </source>
</evidence>
<dbReference type="AlphaFoldDB" id="A0A1Y1LZ27"/>
<dbReference type="OrthoDB" id="10253408at2759"/>
<keyword evidence="4" id="KW-0788">Thiol protease</keyword>
<reference evidence="9 10" key="2">
    <citation type="journal article" date="2018" name="Elife">
        <title>Firefly genomes illuminate parallel origins of bioluminescence in beetles.</title>
        <authorList>
            <person name="Fallon T.R."/>
            <person name="Lower S.E."/>
            <person name="Chang C.H."/>
            <person name="Bessho-Uehara M."/>
            <person name="Martin G.J."/>
            <person name="Bewick A.J."/>
            <person name="Behringer M."/>
            <person name="Debat H.J."/>
            <person name="Wong I."/>
            <person name="Day J.C."/>
            <person name="Suvorov A."/>
            <person name="Silva C.J."/>
            <person name="Stanger-Hall K.F."/>
            <person name="Hall D.W."/>
            <person name="Schmitz R.J."/>
            <person name="Nelson D.R."/>
            <person name="Lewis S.M."/>
            <person name="Shigenobu S."/>
            <person name="Bybee S.M."/>
            <person name="Larracuente A.M."/>
            <person name="Oba Y."/>
            <person name="Weng J.K."/>
        </authorList>
    </citation>
    <scope>NUCLEOTIDE SEQUENCE [LARGE SCALE GENOMIC DNA]</scope>
    <source>
        <strain evidence="9">1611_PpyrPB1</strain>
        <tissue evidence="9">Whole body</tissue>
    </source>
</reference>
<evidence type="ECO:0000313" key="9">
    <source>
        <dbReference type="EMBL" id="KAB0802926.1"/>
    </source>
</evidence>
<dbReference type="PANTHER" id="PTHR12411">
    <property type="entry name" value="CYSTEINE PROTEASE FAMILY C1-RELATED"/>
    <property type="match status" value="1"/>
</dbReference>
<comment type="similarity">
    <text evidence="1">Belongs to the peptidase C1 family.</text>
</comment>
<evidence type="ECO:0000256" key="3">
    <source>
        <dbReference type="ARBA" id="ARBA00022801"/>
    </source>
</evidence>
<keyword evidence="10" id="KW-1185">Reference proteome</keyword>